<comment type="caution">
    <text evidence="2">The sequence shown here is derived from an EMBL/GenBank/DDBJ whole genome shotgun (WGS) entry which is preliminary data.</text>
</comment>
<dbReference type="EMBL" id="BBIO01000001">
    <property type="protein sequence ID" value="GAK43619.1"/>
    <property type="molecule type" value="Genomic_DNA"/>
</dbReference>
<reference evidence="2 3" key="1">
    <citation type="submission" date="2014-07" db="EMBL/GenBank/DDBJ databases">
        <title>Tepidicaulis marinum gen. nov., sp. nov., a novel marine bacterium denitrifying nitrate to nitrous oxide strictly under microaerobic conditions.</title>
        <authorList>
            <person name="Takeuchi M."/>
            <person name="Yamagishi T."/>
            <person name="Kamagata Y."/>
            <person name="Oshima K."/>
            <person name="Hattori M."/>
            <person name="Katayama T."/>
            <person name="Hanada S."/>
            <person name="Tamaki H."/>
            <person name="Marumo K."/>
            <person name="Maeda H."/>
            <person name="Nedachi M."/>
            <person name="Iwasaki W."/>
            <person name="Suwa Y."/>
            <person name="Sakata S."/>
        </authorList>
    </citation>
    <scope>NUCLEOTIDE SEQUENCE [LARGE SCALE GENOMIC DNA]</scope>
    <source>
        <strain evidence="2 3">MA2</strain>
    </source>
</reference>
<dbReference type="eggNOG" id="COG1974">
    <property type="taxonomic scope" value="Bacteria"/>
</dbReference>
<evidence type="ECO:0000313" key="3">
    <source>
        <dbReference type="Proteomes" id="UP000028702"/>
    </source>
</evidence>
<feature type="domain" description="LexA repressor DNA-binding" evidence="1">
    <location>
        <begin position="47"/>
        <end position="109"/>
    </location>
</feature>
<dbReference type="SUPFAM" id="SSF46785">
    <property type="entry name" value="Winged helix' DNA-binding domain"/>
    <property type="match status" value="1"/>
</dbReference>
<evidence type="ECO:0000259" key="1">
    <source>
        <dbReference type="Pfam" id="PF01726"/>
    </source>
</evidence>
<dbReference type="GO" id="GO:0006508">
    <property type="term" value="P:proteolysis"/>
    <property type="evidence" value="ECO:0007669"/>
    <property type="project" value="InterPro"/>
</dbReference>
<protein>
    <submittedName>
        <fullName evidence="2">LexA repressor</fullName>
    </submittedName>
</protein>
<keyword evidence="3" id="KW-1185">Reference proteome</keyword>
<gene>
    <name evidence="2" type="ORF">M2A_0118</name>
</gene>
<accession>A0A081B6F1</accession>
<evidence type="ECO:0000313" key="2">
    <source>
        <dbReference type="EMBL" id="GAK43619.1"/>
    </source>
</evidence>
<dbReference type="AlphaFoldDB" id="A0A081B6F1"/>
<dbReference type="Proteomes" id="UP000028702">
    <property type="component" value="Unassembled WGS sequence"/>
</dbReference>
<dbReference type="InterPro" id="IPR006199">
    <property type="entry name" value="LexA_DNA-bd_dom"/>
</dbReference>
<sequence length="128" mass="14355">METLTPAQKIDIERAARQFLRAAKSSTPDQMCSALRDLRLACRAEARGLTDRQAKVLLAIERYISKHGHAPAVRELQGITGYRSTGGIARILDLLEERGRIVRRRRCARSVEVVKPLTLGDMMEIEGK</sequence>
<dbReference type="InterPro" id="IPR036390">
    <property type="entry name" value="WH_DNA-bd_sf"/>
</dbReference>
<dbReference type="Pfam" id="PF01726">
    <property type="entry name" value="LexA_DNA_bind"/>
    <property type="match status" value="1"/>
</dbReference>
<name>A0A081B6F1_9HYPH</name>
<organism evidence="2 3">
    <name type="scientific">Tepidicaulis marinus</name>
    <dbReference type="NCBI Taxonomy" id="1333998"/>
    <lineage>
        <taxon>Bacteria</taxon>
        <taxon>Pseudomonadati</taxon>
        <taxon>Pseudomonadota</taxon>
        <taxon>Alphaproteobacteria</taxon>
        <taxon>Hyphomicrobiales</taxon>
        <taxon>Parvibaculaceae</taxon>
        <taxon>Tepidicaulis</taxon>
    </lineage>
</organism>
<dbReference type="GO" id="GO:0004252">
    <property type="term" value="F:serine-type endopeptidase activity"/>
    <property type="evidence" value="ECO:0007669"/>
    <property type="project" value="InterPro"/>
</dbReference>
<dbReference type="Gene3D" id="1.10.10.10">
    <property type="entry name" value="Winged helix-like DNA-binding domain superfamily/Winged helix DNA-binding domain"/>
    <property type="match status" value="1"/>
</dbReference>
<proteinExistence type="predicted"/>
<dbReference type="STRING" id="1333998.M2A_0118"/>
<dbReference type="InterPro" id="IPR036388">
    <property type="entry name" value="WH-like_DNA-bd_sf"/>
</dbReference>